<dbReference type="GO" id="GO:0006811">
    <property type="term" value="P:monoatomic ion transport"/>
    <property type="evidence" value="ECO:0007669"/>
    <property type="project" value="UniProtKB-KW"/>
</dbReference>
<evidence type="ECO:0000256" key="4">
    <source>
        <dbReference type="ARBA" id="ARBA00022692"/>
    </source>
</evidence>
<protein>
    <recommendedName>
        <fullName evidence="8">Solute carrier organic anion transporter family member</fullName>
    </recommendedName>
</protein>
<evidence type="ECO:0000313" key="13">
    <source>
        <dbReference type="Proteomes" id="UP000314987"/>
    </source>
</evidence>
<comment type="subcellular location">
    <subcellularLocation>
        <location evidence="1 8">Cell membrane</location>
        <topology evidence="1 8">Multi-pass membrane protein</topology>
    </subcellularLocation>
</comment>
<dbReference type="InterPro" id="IPR002350">
    <property type="entry name" value="Kazal_dom"/>
</dbReference>
<evidence type="ECO:0000256" key="7">
    <source>
        <dbReference type="ARBA" id="ARBA00023157"/>
    </source>
</evidence>
<feature type="compositionally biased region" description="Basic and acidic residues" evidence="9">
    <location>
        <begin position="1"/>
        <end position="19"/>
    </location>
</feature>
<feature type="transmembrane region" description="Helical" evidence="8">
    <location>
        <begin position="114"/>
        <end position="135"/>
    </location>
</feature>
<evidence type="ECO:0000256" key="6">
    <source>
        <dbReference type="ARBA" id="ARBA00023136"/>
    </source>
</evidence>
<evidence type="ECO:0000259" key="10">
    <source>
        <dbReference type="PROSITE" id="PS50850"/>
    </source>
</evidence>
<dbReference type="Ensembl" id="ENSVURT00010025067.1">
    <property type="protein sequence ID" value="ENSVURP00010022023.1"/>
    <property type="gene ID" value="ENSVURG00010016769.1"/>
</dbReference>
<reference evidence="13" key="1">
    <citation type="submission" date="2018-12" db="EMBL/GenBank/DDBJ databases">
        <authorList>
            <person name="Yazar S."/>
        </authorList>
    </citation>
    <scope>NUCLEOTIDE SEQUENCE [LARGE SCALE GENOMIC DNA]</scope>
</reference>
<keyword evidence="8" id="KW-0406">Ion transport</keyword>
<proteinExistence type="inferred from homology"/>
<organism evidence="12 13">
    <name type="scientific">Vombatus ursinus</name>
    <name type="common">Common wombat</name>
    <dbReference type="NCBI Taxonomy" id="29139"/>
    <lineage>
        <taxon>Eukaryota</taxon>
        <taxon>Metazoa</taxon>
        <taxon>Chordata</taxon>
        <taxon>Craniata</taxon>
        <taxon>Vertebrata</taxon>
        <taxon>Euteleostomi</taxon>
        <taxon>Mammalia</taxon>
        <taxon>Metatheria</taxon>
        <taxon>Diprotodontia</taxon>
        <taxon>Vombatidae</taxon>
        <taxon>Vombatus</taxon>
    </lineage>
</organism>
<dbReference type="GO" id="GO:0043252">
    <property type="term" value="P:sodium-independent organic anion transport"/>
    <property type="evidence" value="ECO:0007669"/>
    <property type="project" value="TreeGrafter"/>
</dbReference>
<feature type="transmembrane region" description="Helical" evidence="8">
    <location>
        <begin position="395"/>
        <end position="415"/>
    </location>
</feature>
<feature type="transmembrane region" description="Helical" evidence="8">
    <location>
        <begin position="188"/>
        <end position="213"/>
    </location>
</feature>
<dbReference type="AlphaFoldDB" id="A0A4X2LDL0"/>
<evidence type="ECO:0000259" key="11">
    <source>
        <dbReference type="PROSITE" id="PS51465"/>
    </source>
</evidence>
<feature type="domain" description="Major facilitator superfamily (MFS) profile" evidence="10">
    <location>
        <begin position="48"/>
        <end position="669"/>
    </location>
</feature>
<dbReference type="Proteomes" id="UP000314987">
    <property type="component" value="Unassembled WGS sequence"/>
</dbReference>
<dbReference type="NCBIfam" id="TIGR00805">
    <property type="entry name" value="oat"/>
    <property type="match status" value="1"/>
</dbReference>
<evidence type="ECO:0000256" key="2">
    <source>
        <dbReference type="ARBA" id="ARBA00009657"/>
    </source>
</evidence>
<dbReference type="OrthoDB" id="5062115at2759"/>
<gene>
    <name evidence="12" type="primary">LOC114025343</name>
</gene>
<evidence type="ECO:0000313" key="12">
    <source>
        <dbReference type="Ensembl" id="ENSVURP00010022023.1"/>
    </source>
</evidence>
<name>A0A4X2LDL0_VOMUR</name>
<dbReference type="Pfam" id="PF07648">
    <property type="entry name" value="Kazal_2"/>
    <property type="match status" value="1"/>
</dbReference>
<dbReference type="PROSITE" id="PS50850">
    <property type="entry name" value="MFS"/>
    <property type="match status" value="1"/>
</dbReference>
<feature type="transmembrane region" description="Helical" evidence="8">
    <location>
        <begin position="273"/>
        <end position="297"/>
    </location>
</feature>
<feature type="transmembrane region" description="Helical" evidence="8">
    <location>
        <begin position="552"/>
        <end position="578"/>
    </location>
</feature>
<dbReference type="PANTHER" id="PTHR11388">
    <property type="entry name" value="ORGANIC ANION TRANSPORTER"/>
    <property type="match status" value="1"/>
</dbReference>
<keyword evidence="7" id="KW-1015">Disulfide bond</keyword>
<dbReference type="SUPFAM" id="SSF100895">
    <property type="entry name" value="Kazal-type serine protease inhibitors"/>
    <property type="match status" value="1"/>
</dbReference>
<accession>A0A4X2LDL0</accession>
<reference evidence="12" key="2">
    <citation type="submission" date="2025-08" db="UniProtKB">
        <authorList>
            <consortium name="Ensembl"/>
        </authorList>
    </citation>
    <scope>IDENTIFICATION</scope>
</reference>
<dbReference type="InterPro" id="IPR036058">
    <property type="entry name" value="Kazal_dom_sf"/>
</dbReference>
<keyword evidence="3" id="KW-1003">Cell membrane</keyword>
<dbReference type="STRING" id="29139.ENSVURP00010022023"/>
<keyword evidence="5 8" id="KW-1133">Transmembrane helix</keyword>
<evidence type="ECO:0000256" key="3">
    <source>
        <dbReference type="ARBA" id="ARBA00022475"/>
    </source>
</evidence>
<feature type="region of interest" description="Disordered" evidence="9">
    <location>
        <begin position="1"/>
        <end position="20"/>
    </location>
</feature>
<feature type="transmembrane region" description="Helical" evidence="8">
    <location>
        <begin position="648"/>
        <end position="665"/>
    </location>
</feature>
<evidence type="ECO:0000256" key="5">
    <source>
        <dbReference type="ARBA" id="ARBA00022989"/>
    </source>
</evidence>
<evidence type="ECO:0000256" key="9">
    <source>
        <dbReference type="SAM" id="MobiDB-lite"/>
    </source>
</evidence>
<feature type="transmembrane region" description="Helical" evidence="8">
    <location>
        <begin position="86"/>
        <end position="107"/>
    </location>
</feature>
<keyword evidence="6 8" id="KW-0472">Membrane</keyword>
<comment type="similarity">
    <text evidence="2 8">Belongs to the organo anion transporter (TC 2.A.60) family.</text>
</comment>
<dbReference type="Gene3D" id="3.30.60.30">
    <property type="match status" value="1"/>
</dbReference>
<dbReference type="InterPro" id="IPR020846">
    <property type="entry name" value="MFS_dom"/>
</dbReference>
<sequence>MNSRQENKAVETDISDSRKGSSQYSTKQIAMASSVKKKIKCCSVMKMFMMALTFSFTCKALSGVIMKSSITQIERRFGTTTSEAGLIDGSFEIGNLLVITLVSHFGAKSHIPRIIGIGCFITGIGSFLTALPHFLMGHYRYNSVSNANPLDNSTVTYAPCSTDVNSAGNNRSSILLESGCKSESGSHMWIYVMIGNLLRGIGESPIGPLGLTYIDNFSKEGHSTFYVGILHSISMIGPIIGYLLGSLCAKLYVDIGSVDLSTITINPNDSRWVGAWWLGFLIAGVLNVASGIPFFYFPKNLKKARKQSTGPIPLDAPSTNENVSQKLNFKDSEQAKKTDGLAGFFHSLKCIITNQIYILFLISTLMTVSSFIGSITYIPKYLELEYDVSMSKSNFLMGTTTMPFVAISVLLAGYISKKLKLSVMGIVKLLLISRIGSLALQAFLWILNCGNQPIAGLTVTYNGNDPGTTQNIPFSFCNSDCNCDANVWDPVCGDDGLTYMSPCLAGCEYSVGHGKDLVFRNCSCVEANNFQSGNSSVYLGKCPKADDCSRNFIYYIILSSFTSFVIGLAIPSSITLIFKFVEPELKSLAMGFNLLLMRAIGGILAPIYFGAAIDVTCLKWDTNNCGDRGACRIYDSTSFRNRFFGLKMAIRAPEIICYIFLFIAIKKKYQENNTGLANNGGMDVDQSNLKEPLKNNKQLASSAHADGESHI</sequence>
<dbReference type="Gene3D" id="1.20.1250.20">
    <property type="entry name" value="MFS general substrate transporter like domains"/>
    <property type="match status" value="1"/>
</dbReference>
<dbReference type="GeneTree" id="ENSGT01150000286901"/>
<evidence type="ECO:0000256" key="1">
    <source>
        <dbReference type="ARBA" id="ARBA00004651"/>
    </source>
</evidence>
<dbReference type="GO" id="GO:0016323">
    <property type="term" value="C:basolateral plasma membrane"/>
    <property type="evidence" value="ECO:0007669"/>
    <property type="project" value="TreeGrafter"/>
</dbReference>
<dbReference type="Pfam" id="PF03137">
    <property type="entry name" value="OATP"/>
    <property type="match status" value="1"/>
</dbReference>
<dbReference type="SUPFAM" id="SSF103473">
    <property type="entry name" value="MFS general substrate transporter"/>
    <property type="match status" value="1"/>
</dbReference>
<evidence type="ECO:0000256" key="8">
    <source>
        <dbReference type="RuleBase" id="RU362056"/>
    </source>
</evidence>
<feature type="transmembrane region" description="Helical" evidence="8">
    <location>
        <begin position="47"/>
        <end position="66"/>
    </location>
</feature>
<keyword evidence="13" id="KW-1185">Reference proteome</keyword>
<reference evidence="12" key="3">
    <citation type="submission" date="2025-09" db="UniProtKB">
        <authorList>
            <consortium name="Ensembl"/>
        </authorList>
    </citation>
    <scope>IDENTIFICATION</scope>
</reference>
<dbReference type="PROSITE" id="PS51465">
    <property type="entry name" value="KAZAL_2"/>
    <property type="match status" value="1"/>
</dbReference>
<keyword evidence="8" id="KW-0813">Transport</keyword>
<dbReference type="InterPro" id="IPR036259">
    <property type="entry name" value="MFS_trans_sf"/>
</dbReference>
<dbReference type="PANTHER" id="PTHR11388:SF89">
    <property type="entry name" value="SOLUTE CARRIER ORGANIC ANION TRANSPORTER FAMILY MEMBER 1B3"/>
    <property type="match status" value="1"/>
</dbReference>
<dbReference type="InterPro" id="IPR004156">
    <property type="entry name" value="OATP"/>
</dbReference>
<comment type="caution">
    <text evidence="8">Lacks conserved residue(s) required for the propagation of feature annotation.</text>
</comment>
<dbReference type="GO" id="GO:0015125">
    <property type="term" value="F:bile acid transmembrane transporter activity"/>
    <property type="evidence" value="ECO:0007669"/>
    <property type="project" value="TreeGrafter"/>
</dbReference>
<keyword evidence="4 8" id="KW-0812">Transmembrane</keyword>
<dbReference type="GO" id="GO:0015347">
    <property type="term" value="F:sodium-independent organic anion transmembrane transporter activity"/>
    <property type="evidence" value="ECO:0007669"/>
    <property type="project" value="TreeGrafter"/>
</dbReference>
<feature type="transmembrane region" description="Helical" evidence="8">
    <location>
        <begin position="225"/>
        <end position="253"/>
    </location>
</feature>
<feature type="transmembrane region" description="Helical" evidence="8">
    <location>
        <begin position="590"/>
        <end position="613"/>
    </location>
</feature>
<feature type="transmembrane region" description="Helical" evidence="8">
    <location>
        <begin position="356"/>
        <end position="375"/>
    </location>
</feature>
<feature type="domain" description="Kazal-like" evidence="11">
    <location>
        <begin position="471"/>
        <end position="526"/>
    </location>
</feature>